<feature type="chain" id="PRO_5005330096" evidence="1">
    <location>
        <begin position="21"/>
        <end position="108"/>
    </location>
</feature>
<evidence type="ECO:0000256" key="1">
    <source>
        <dbReference type="SAM" id="SignalP"/>
    </source>
</evidence>
<keyword evidence="1" id="KW-0732">Signal</keyword>
<sequence length="108" mass="12056">MHFIKYFTILVLLAVQYSFQYDTTSYATMSGCTNCNNRGSDLGTRQGPPTDYVYRKKRSLKSAMGKAKNKAKKAGQKVSKGAEKIYDKTKSAVKKVVKGTKSAVRKLF</sequence>
<keyword evidence="2" id="KW-1185">Reference proteome</keyword>
<reference evidence="2" key="1">
    <citation type="submission" date="2014-07" db="EMBL/GenBank/DDBJ databases">
        <authorList>
            <person name="Martin A.A"/>
            <person name="De Silva N."/>
        </authorList>
    </citation>
    <scope>NUCLEOTIDE SEQUENCE</scope>
</reference>
<dbReference type="Proteomes" id="UP000035680">
    <property type="component" value="Unassembled WGS sequence"/>
</dbReference>
<evidence type="ECO:0000313" key="3">
    <source>
        <dbReference type="WBParaSite" id="SVE_1331600.1"/>
    </source>
</evidence>
<protein>
    <submittedName>
        <fullName evidence="3">Uncharacterized protein</fullName>
    </submittedName>
</protein>
<organism evidence="2 3">
    <name type="scientific">Strongyloides venezuelensis</name>
    <name type="common">Threadworm</name>
    <dbReference type="NCBI Taxonomy" id="75913"/>
    <lineage>
        <taxon>Eukaryota</taxon>
        <taxon>Metazoa</taxon>
        <taxon>Ecdysozoa</taxon>
        <taxon>Nematoda</taxon>
        <taxon>Chromadorea</taxon>
        <taxon>Rhabditida</taxon>
        <taxon>Tylenchina</taxon>
        <taxon>Panagrolaimomorpha</taxon>
        <taxon>Strongyloidoidea</taxon>
        <taxon>Strongyloididae</taxon>
        <taxon>Strongyloides</taxon>
    </lineage>
</organism>
<reference evidence="3" key="2">
    <citation type="submission" date="2015-08" db="UniProtKB">
        <authorList>
            <consortium name="WormBaseParasite"/>
        </authorList>
    </citation>
    <scope>IDENTIFICATION</scope>
</reference>
<dbReference type="WBParaSite" id="SVE_1331600.1">
    <property type="protein sequence ID" value="SVE_1331600.1"/>
    <property type="gene ID" value="SVE_1331600"/>
</dbReference>
<name>A0A0K0FSC2_STRVS</name>
<evidence type="ECO:0000313" key="2">
    <source>
        <dbReference type="Proteomes" id="UP000035680"/>
    </source>
</evidence>
<dbReference type="AlphaFoldDB" id="A0A0K0FSC2"/>
<proteinExistence type="predicted"/>
<feature type="signal peptide" evidence="1">
    <location>
        <begin position="1"/>
        <end position="20"/>
    </location>
</feature>
<accession>A0A0K0FSC2</accession>